<dbReference type="AlphaFoldDB" id="A0A439CTZ9"/>
<dbReference type="Proteomes" id="UP000286045">
    <property type="component" value="Unassembled WGS sequence"/>
</dbReference>
<evidence type="ECO:0000313" key="2">
    <source>
        <dbReference type="EMBL" id="RWA05640.1"/>
    </source>
</evidence>
<evidence type="ECO:0000259" key="1">
    <source>
        <dbReference type="PROSITE" id="PS50011"/>
    </source>
</evidence>
<sequence>MTAQRDPSSPLHGRDAVPKILDEFKIDGPNGTHLCYTMPPAQGDLYEASFCGLFPIEVARALAARLAIAVSFVHSRGFVHGDIHLLNILVGFRTNLNALSISQFKDKFGEPCEIPISRIDKKLLPPNVPAQATIPSYLGKKAPEFTVADADGLILSDFNGAFAPATEQRLGKDCQIPLPKRAPETILEPESPFSYPFDIWSLGNAIWEIAGMKPLFSDCEPENEIVAEQIDVLGYEHFPSAWREKWERQSSGESDIDQSVPRRPTDDREIWPTLEVAFEDFVQKYRRKRAVGVFGDDEARAFLSLMRGMLTFRPEERLTIEGVLESEWMKKWALPQMSSHHNIDTTH</sequence>
<dbReference type="PROSITE" id="PS50011">
    <property type="entry name" value="PROTEIN_KINASE_DOM"/>
    <property type="match status" value="1"/>
</dbReference>
<protein>
    <recommendedName>
        <fullName evidence="1">Protein kinase domain-containing protein</fullName>
    </recommendedName>
</protein>
<dbReference type="PANTHER" id="PTHR44167">
    <property type="entry name" value="OVARIAN-SPECIFIC SERINE/THREONINE-PROTEIN KINASE LOK-RELATED"/>
    <property type="match status" value="1"/>
</dbReference>
<dbReference type="EMBL" id="RYZI01000417">
    <property type="protein sequence ID" value="RWA05640.1"/>
    <property type="molecule type" value="Genomic_DNA"/>
</dbReference>
<gene>
    <name evidence="2" type="ORF">EKO27_g9463</name>
</gene>
<dbReference type="InterPro" id="IPR011009">
    <property type="entry name" value="Kinase-like_dom_sf"/>
</dbReference>
<dbReference type="SUPFAM" id="SSF56112">
    <property type="entry name" value="Protein kinase-like (PK-like)"/>
    <property type="match status" value="1"/>
</dbReference>
<reference evidence="2 3" key="1">
    <citation type="submission" date="2018-12" db="EMBL/GenBank/DDBJ databases">
        <title>Draft genome sequence of Xylaria grammica IHI A82.</title>
        <authorList>
            <person name="Buettner E."/>
            <person name="Kellner H."/>
        </authorList>
    </citation>
    <scope>NUCLEOTIDE SEQUENCE [LARGE SCALE GENOMIC DNA]</scope>
    <source>
        <strain evidence="2 3">IHI A82</strain>
    </source>
</reference>
<comment type="caution">
    <text evidence="2">The sequence shown here is derived from an EMBL/GenBank/DDBJ whole genome shotgun (WGS) entry which is preliminary data.</text>
</comment>
<dbReference type="SMART" id="SM00220">
    <property type="entry name" value="S_TKc"/>
    <property type="match status" value="1"/>
</dbReference>
<accession>A0A439CTZ9</accession>
<dbReference type="STRING" id="363999.A0A439CTZ9"/>
<dbReference type="GO" id="GO:0004674">
    <property type="term" value="F:protein serine/threonine kinase activity"/>
    <property type="evidence" value="ECO:0007669"/>
    <property type="project" value="TreeGrafter"/>
</dbReference>
<name>A0A439CTZ9_9PEZI</name>
<dbReference type="InterPro" id="IPR000719">
    <property type="entry name" value="Prot_kinase_dom"/>
</dbReference>
<dbReference type="GO" id="GO:0044773">
    <property type="term" value="P:mitotic DNA damage checkpoint signaling"/>
    <property type="evidence" value="ECO:0007669"/>
    <property type="project" value="TreeGrafter"/>
</dbReference>
<feature type="domain" description="Protein kinase" evidence="1">
    <location>
        <begin position="1"/>
        <end position="329"/>
    </location>
</feature>
<organism evidence="2 3">
    <name type="scientific">Xylaria grammica</name>
    <dbReference type="NCBI Taxonomy" id="363999"/>
    <lineage>
        <taxon>Eukaryota</taxon>
        <taxon>Fungi</taxon>
        <taxon>Dikarya</taxon>
        <taxon>Ascomycota</taxon>
        <taxon>Pezizomycotina</taxon>
        <taxon>Sordariomycetes</taxon>
        <taxon>Xylariomycetidae</taxon>
        <taxon>Xylariales</taxon>
        <taxon>Xylariaceae</taxon>
        <taxon>Xylaria</taxon>
    </lineage>
</organism>
<evidence type="ECO:0000313" key="3">
    <source>
        <dbReference type="Proteomes" id="UP000286045"/>
    </source>
</evidence>
<keyword evidence="3" id="KW-1185">Reference proteome</keyword>
<dbReference type="PANTHER" id="PTHR44167:SF30">
    <property type="entry name" value="PHOSPHORYLASE KINASE"/>
    <property type="match status" value="1"/>
</dbReference>
<dbReference type="Gene3D" id="3.30.200.20">
    <property type="entry name" value="Phosphorylase Kinase, domain 1"/>
    <property type="match status" value="1"/>
</dbReference>
<dbReference type="Pfam" id="PF00069">
    <property type="entry name" value="Pkinase"/>
    <property type="match status" value="1"/>
</dbReference>
<proteinExistence type="predicted"/>
<dbReference type="GO" id="GO:0005524">
    <property type="term" value="F:ATP binding"/>
    <property type="evidence" value="ECO:0007669"/>
    <property type="project" value="InterPro"/>
</dbReference>
<dbReference type="Gene3D" id="1.10.510.10">
    <property type="entry name" value="Transferase(Phosphotransferase) domain 1"/>
    <property type="match status" value="1"/>
</dbReference>
<dbReference type="GO" id="GO:0005634">
    <property type="term" value="C:nucleus"/>
    <property type="evidence" value="ECO:0007669"/>
    <property type="project" value="TreeGrafter"/>
</dbReference>